<reference evidence="1" key="1">
    <citation type="submission" date="2019-04" db="EMBL/GenBank/DDBJ databases">
        <title>Microbes associate with the intestines of laboratory mice.</title>
        <authorList>
            <person name="Navarre W."/>
            <person name="Wong E."/>
            <person name="Huang K."/>
            <person name="Tropini C."/>
            <person name="Ng K."/>
            <person name="Yu B."/>
        </authorList>
    </citation>
    <scope>NUCLEOTIDE SEQUENCE</scope>
    <source>
        <strain evidence="1">NM01_1-7b</strain>
    </source>
</reference>
<name>A0AC61RRS2_9FIRM</name>
<dbReference type="EMBL" id="SRYA01000047">
    <property type="protein sequence ID" value="TGY92599.1"/>
    <property type="molecule type" value="Genomic_DNA"/>
</dbReference>
<evidence type="ECO:0000313" key="1">
    <source>
        <dbReference type="EMBL" id="TGY92599.1"/>
    </source>
</evidence>
<organism evidence="1 2">
    <name type="scientific">Petralouisia muris</name>
    <dbReference type="NCBI Taxonomy" id="3032872"/>
    <lineage>
        <taxon>Bacteria</taxon>
        <taxon>Bacillati</taxon>
        <taxon>Bacillota</taxon>
        <taxon>Clostridia</taxon>
        <taxon>Lachnospirales</taxon>
        <taxon>Lachnospiraceae</taxon>
        <taxon>Petralouisia</taxon>
    </lineage>
</organism>
<proteinExistence type="predicted"/>
<comment type="caution">
    <text evidence="1">The sequence shown here is derived from an EMBL/GenBank/DDBJ whole genome shotgun (WGS) entry which is preliminary data.</text>
</comment>
<sequence>MQIFGMRKKGKPIIKCDKCNRIINKEKPKWKKVGDIEYYYLKCPRCKAVYTISATDTALRQDIKRFEEMTAKAQGRKPTEKEIQEAQELLQANVARNREIKAQYPLEIKP</sequence>
<accession>A0AC61RRS2</accession>
<keyword evidence="2" id="KW-1185">Reference proteome</keyword>
<gene>
    <name evidence="1" type="ORF">E5329_19280</name>
</gene>
<evidence type="ECO:0000313" key="2">
    <source>
        <dbReference type="Proteomes" id="UP000304953"/>
    </source>
</evidence>
<protein>
    <submittedName>
        <fullName evidence="1">Uncharacterized protein</fullName>
    </submittedName>
</protein>
<dbReference type="Proteomes" id="UP000304953">
    <property type="component" value="Unassembled WGS sequence"/>
</dbReference>